<dbReference type="Pfam" id="PF00004">
    <property type="entry name" value="AAA"/>
    <property type="match status" value="1"/>
</dbReference>
<keyword evidence="4" id="KW-0479">Metal-binding</keyword>
<dbReference type="SMART" id="SM00382">
    <property type="entry name" value="AAA"/>
    <property type="match status" value="1"/>
</dbReference>
<keyword evidence="7" id="KW-0460">Magnesium</keyword>
<dbReference type="InterPro" id="IPR003593">
    <property type="entry name" value="AAA+_ATPase"/>
</dbReference>
<keyword evidence="5" id="KW-0547">Nucleotide-binding</keyword>
<protein>
    <submittedName>
        <fullName evidence="12">P-loop containing nucleoside triphosphate hydrolase protein</fullName>
    </submittedName>
</protein>
<dbReference type="GO" id="GO:0016887">
    <property type="term" value="F:ATP hydrolysis activity"/>
    <property type="evidence" value="ECO:0007669"/>
    <property type="project" value="InterPro"/>
</dbReference>
<dbReference type="CDD" id="cd00009">
    <property type="entry name" value="AAA"/>
    <property type="match status" value="1"/>
</dbReference>
<evidence type="ECO:0000256" key="2">
    <source>
        <dbReference type="ARBA" id="ARBA00008398"/>
    </source>
</evidence>
<organism evidence="12 13">
    <name type="scientific">Lyophyllum shimeji</name>
    <name type="common">Hon-shimeji</name>
    <name type="synonym">Tricholoma shimeji</name>
    <dbReference type="NCBI Taxonomy" id="47721"/>
    <lineage>
        <taxon>Eukaryota</taxon>
        <taxon>Fungi</taxon>
        <taxon>Dikarya</taxon>
        <taxon>Basidiomycota</taxon>
        <taxon>Agaricomycotina</taxon>
        <taxon>Agaricomycetes</taxon>
        <taxon>Agaricomycetidae</taxon>
        <taxon>Agaricales</taxon>
        <taxon>Tricholomatineae</taxon>
        <taxon>Lyophyllaceae</taxon>
        <taxon>Lyophyllum</taxon>
    </lineage>
</organism>
<dbReference type="Pfam" id="PF22606">
    <property type="entry name" value="Cdc6-ORC-like_ATPase_lid"/>
    <property type="match status" value="1"/>
</dbReference>
<dbReference type="InterPro" id="IPR043151">
    <property type="entry name" value="BAH_sf"/>
</dbReference>
<feature type="compositionally biased region" description="Polar residues" evidence="10">
    <location>
        <begin position="1"/>
        <end position="10"/>
    </location>
</feature>
<dbReference type="GO" id="GO:0003682">
    <property type="term" value="F:chromatin binding"/>
    <property type="evidence" value="ECO:0007669"/>
    <property type="project" value="InterPro"/>
</dbReference>
<dbReference type="Gene3D" id="1.10.8.60">
    <property type="match status" value="1"/>
</dbReference>
<dbReference type="Gene3D" id="2.30.30.490">
    <property type="match status" value="1"/>
</dbReference>
<keyword evidence="6" id="KW-0067">ATP-binding</keyword>
<dbReference type="Pfam" id="PF01426">
    <property type="entry name" value="BAH"/>
    <property type="match status" value="1"/>
</dbReference>
<keyword evidence="13" id="KW-1185">Reference proteome</keyword>
<dbReference type="GO" id="GO:0033314">
    <property type="term" value="P:mitotic DNA replication checkpoint signaling"/>
    <property type="evidence" value="ECO:0007669"/>
    <property type="project" value="TreeGrafter"/>
</dbReference>
<feature type="compositionally biased region" description="Acidic residues" evidence="10">
    <location>
        <begin position="48"/>
        <end position="66"/>
    </location>
</feature>
<dbReference type="InterPro" id="IPR050311">
    <property type="entry name" value="ORC1/CDC6"/>
</dbReference>
<dbReference type="Gene3D" id="3.80.10.10">
    <property type="entry name" value="Ribonuclease Inhibitor"/>
    <property type="match status" value="1"/>
</dbReference>
<evidence type="ECO:0000259" key="11">
    <source>
        <dbReference type="PROSITE" id="PS51038"/>
    </source>
</evidence>
<feature type="region of interest" description="Disordered" evidence="10">
    <location>
        <begin position="37"/>
        <end position="66"/>
    </location>
</feature>
<dbReference type="InterPro" id="IPR054425">
    <property type="entry name" value="Cdc6_ORC1-like_ATPase_lid"/>
</dbReference>
<reference evidence="12" key="1">
    <citation type="submission" date="2022-07" db="EMBL/GenBank/DDBJ databases">
        <title>The genome of Lyophyllum shimeji provides insight into the initial evolution of ectomycorrhizal fungal genome.</title>
        <authorList>
            <person name="Kobayashi Y."/>
            <person name="Shibata T."/>
            <person name="Hirakawa H."/>
            <person name="Shigenobu S."/>
            <person name="Nishiyama T."/>
            <person name="Yamada A."/>
            <person name="Hasebe M."/>
            <person name="Kawaguchi M."/>
        </authorList>
    </citation>
    <scope>NUCLEOTIDE SEQUENCE</scope>
    <source>
        <strain evidence="12">AT787</strain>
    </source>
</reference>
<dbReference type="FunFam" id="3.40.50.300:FF:000199">
    <property type="entry name" value="Origin recognition complex subunit 1"/>
    <property type="match status" value="1"/>
</dbReference>
<keyword evidence="3" id="KW-0235">DNA replication</keyword>
<dbReference type="InterPro" id="IPR032675">
    <property type="entry name" value="LRR_dom_sf"/>
</dbReference>
<evidence type="ECO:0000256" key="5">
    <source>
        <dbReference type="ARBA" id="ARBA00022741"/>
    </source>
</evidence>
<dbReference type="SUPFAM" id="SSF52047">
    <property type="entry name" value="RNI-like"/>
    <property type="match status" value="1"/>
</dbReference>
<feature type="compositionally biased region" description="Polar residues" evidence="10">
    <location>
        <begin position="386"/>
        <end position="405"/>
    </location>
</feature>
<dbReference type="Gene3D" id="1.20.1280.50">
    <property type="match status" value="1"/>
</dbReference>
<feature type="region of interest" description="Disordered" evidence="10">
    <location>
        <begin position="1"/>
        <end position="21"/>
    </location>
</feature>
<dbReference type="GO" id="GO:0003688">
    <property type="term" value="F:DNA replication origin binding"/>
    <property type="evidence" value="ECO:0007669"/>
    <property type="project" value="TreeGrafter"/>
</dbReference>
<evidence type="ECO:0000313" key="12">
    <source>
        <dbReference type="EMBL" id="GLB40727.1"/>
    </source>
</evidence>
<dbReference type="Gene3D" id="3.40.50.300">
    <property type="entry name" value="P-loop containing nucleotide triphosphate hydrolases"/>
    <property type="match status" value="1"/>
</dbReference>
<dbReference type="SUPFAM" id="SSF52540">
    <property type="entry name" value="P-loop containing nucleoside triphosphate hydrolases"/>
    <property type="match status" value="1"/>
</dbReference>
<comment type="similarity">
    <text evidence="2">Belongs to the ORC1 family.</text>
</comment>
<dbReference type="PROSITE" id="PS51038">
    <property type="entry name" value="BAH"/>
    <property type="match status" value="1"/>
</dbReference>
<evidence type="ECO:0000256" key="3">
    <source>
        <dbReference type="ARBA" id="ARBA00022705"/>
    </source>
</evidence>
<dbReference type="GO" id="GO:0006270">
    <property type="term" value="P:DNA replication initiation"/>
    <property type="evidence" value="ECO:0007669"/>
    <property type="project" value="TreeGrafter"/>
</dbReference>
<dbReference type="OrthoDB" id="1926878at2759"/>
<keyword evidence="9" id="KW-0539">Nucleus</keyword>
<dbReference type="GO" id="GO:0046872">
    <property type="term" value="F:metal ion binding"/>
    <property type="evidence" value="ECO:0007669"/>
    <property type="project" value="UniProtKB-KW"/>
</dbReference>
<dbReference type="PANTHER" id="PTHR10763">
    <property type="entry name" value="CELL DIVISION CONTROL PROTEIN 6-RELATED"/>
    <property type="match status" value="1"/>
</dbReference>
<dbReference type="Proteomes" id="UP001063166">
    <property type="component" value="Unassembled WGS sequence"/>
</dbReference>
<name>A0A9P3PSV1_LYOSH</name>
<dbReference type="PANTHER" id="PTHR10763:SF23">
    <property type="entry name" value="ORIGIN RECOGNITION COMPLEX SUBUNIT 1"/>
    <property type="match status" value="1"/>
</dbReference>
<dbReference type="InterPro" id="IPR027417">
    <property type="entry name" value="P-loop_NTPase"/>
</dbReference>
<evidence type="ECO:0000313" key="13">
    <source>
        <dbReference type="Proteomes" id="UP001063166"/>
    </source>
</evidence>
<evidence type="ECO:0000256" key="10">
    <source>
        <dbReference type="SAM" id="MobiDB-lite"/>
    </source>
</evidence>
<keyword evidence="12" id="KW-0378">Hydrolase</keyword>
<keyword evidence="8" id="KW-0238">DNA-binding</keyword>
<dbReference type="GO" id="GO:0005524">
    <property type="term" value="F:ATP binding"/>
    <property type="evidence" value="ECO:0007669"/>
    <property type="project" value="UniProtKB-KW"/>
</dbReference>
<dbReference type="EMBL" id="BRPK01000008">
    <property type="protein sequence ID" value="GLB40727.1"/>
    <property type="molecule type" value="Genomic_DNA"/>
</dbReference>
<sequence length="1365" mass="152037">MSRQPAQTPRRSSRFLPLATPSRRKDQFLDCAWVGEPLCTRPTNPDLDLTEEDKEKEEADEDEEEMETVFYRSFEMKSMAARAFRIKTKGKKKQKPVERGGRTTYNVGDTVLIKTDEILLQYKPPSVGVILAMWETRRNNSPVGSDPAKMRIRIHYFVRPTELPSIRAKRDHARNEIYYTLTSTVTIYPDAILGPCDVASKPPCHLETKSTEAWSVSPSKRKRGWAYEDDTDDEDDDGQNFYCRLAINSQRGLYYDFNWDKHRLVANVSTTEPPEEIDADWGSGSMWDVDPAQGDAVSARKADTRVKKRAKLATIESESEEDDAGNATDDEFEVRSDDDEDEADDLPQIDEGEESDSSAPTSLSSEYGDEPKTPSKKRKRGGGTGPQSPTKRGSTTATPRTSRSKTVVHPTPHSKAVLARGKAEGTPSRKNKFAPRPPPLNFAAHDLSHLPKDPWLRAMHVLHVGSRPDALPCREEEFERVLHSVGELLEEGSGGCVYISGVPGTGKTATVHAVVKQLKQMARNNEINPFTYVEINGLKIPEPATAYSLLWERLKGHDVEKHGHLRIGAKESLKGLTKHFSSGGARGPGAHACVVLMDELDQLVTAKQDVVYNFFNWPTLAGSKLVVIAVANTMDLPERVMTGRVRSRLGMTRINFPTYNAPQLQQIVHARLKSVKDGLEDAPEPLSADAIKFAAMKVSGISGDARRVLDICRRTVELALPKRRTARVPEVKEVIQAMQNSPTAAYLRECSFHERVMLASLLKCIKREGVEEIKWGEVQHQHLIYMNVLTGPSDPTRKPTTTELTLVLDSLVASRAMLVEEGAAVLRKPEGERKVLLNLEAGEVERVLGEWSLHKSSRSCGMTVTLRPPSTGYEENTVNRSAQKAAARAALSTWPQHDVCRLLRLRNQTKPVNTLPPEILVRVFELAAQSSVEQDRRPWGHPRRRTPFPITVSHVSAHWRDLALNSPLLWTDIDISPPWSLKRIRLFLARSKTCLIHMNLAIPIITFAHLLSPGGVNASAYALCDAIAEHIPRCRRITLKGDFGQHETLLDAILKTIQKSKAAPPLDYLDLQIANVRGFQSAEYTPLLRHGAPLLTQLRVTSLMVSCLPRLERVTSLHLALGGTSGIEAAEFTAMVASCPMLQSLSLYDDVVIGPWPQAATIELPSLRSLHVFGTFASVSDLLRVVSAPLLEELVVAPIVGDDLVPFYQHTLAWSSTPKFSSVKSITLSPVFTTGFALMVVASKCFPAVERLTIPNIHPDSFHEIFTGSEADAVWPNLRALATRNVDCDRMRTLLAVVAFREAAGRPIETLYLDKCSIERVASMMPLLPKDVRVVEYDVWSMLHDEELLHEPSHFVGNEFDFVRY</sequence>
<dbReference type="InterPro" id="IPR003959">
    <property type="entry name" value="ATPase_AAA_core"/>
</dbReference>
<feature type="domain" description="BAH" evidence="11">
    <location>
        <begin position="103"/>
        <end position="258"/>
    </location>
</feature>
<comment type="caution">
    <text evidence="12">The sequence shown here is derived from an EMBL/GenBank/DDBJ whole genome shotgun (WGS) entry which is preliminary data.</text>
</comment>
<comment type="subcellular location">
    <subcellularLocation>
        <location evidence="1">Nucleus</location>
    </subcellularLocation>
</comment>
<dbReference type="SMART" id="SM00439">
    <property type="entry name" value="BAH"/>
    <property type="match status" value="1"/>
</dbReference>
<evidence type="ECO:0000256" key="6">
    <source>
        <dbReference type="ARBA" id="ARBA00022840"/>
    </source>
</evidence>
<dbReference type="InterPro" id="IPR001025">
    <property type="entry name" value="BAH_dom"/>
</dbReference>
<accession>A0A9P3PSV1</accession>
<proteinExistence type="inferred from homology"/>
<evidence type="ECO:0000256" key="8">
    <source>
        <dbReference type="ARBA" id="ARBA00023125"/>
    </source>
</evidence>
<evidence type="ECO:0000256" key="1">
    <source>
        <dbReference type="ARBA" id="ARBA00004123"/>
    </source>
</evidence>
<evidence type="ECO:0000256" key="4">
    <source>
        <dbReference type="ARBA" id="ARBA00022723"/>
    </source>
</evidence>
<evidence type="ECO:0000256" key="9">
    <source>
        <dbReference type="ARBA" id="ARBA00023242"/>
    </source>
</evidence>
<gene>
    <name evidence="12" type="primary">ORC1</name>
    <name evidence="12" type="ORF">LshimejAT787_0805980</name>
</gene>
<feature type="region of interest" description="Disordered" evidence="10">
    <location>
        <begin position="295"/>
        <end position="438"/>
    </location>
</feature>
<evidence type="ECO:0000256" key="7">
    <source>
        <dbReference type="ARBA" id="ARBA00022842"/>
    </source>
</evidence>
<feature type="compositionally biased region" description="Acidic residues" evidence="10">
    <location>
        <begin position="317"/>
        <end position="356"/>
    </location>
</feature>
<dbReference type="GO" id="GO:0005664">
    <property type="term" value="C:nuclear origin of replication recognition complex"/>
    <property type="evidence" value="ECO:0007669"/>
    <property type="project" value="TreeGrafter"/>
</dbReference>